<reference evidence="3 4" key="1">
    <citation type="submission" date="2021-06" db="EMBL/GenBank/DDBJ databases">
        <authorList>
            <person name="Palmer J.M."/>
        </authorList>
    </citation>
    <scope>NUCLEOTIDE SEQUENCE [LARGE SCALE GENOMIC DNA]</scope>
    <source>
        <strain evidence="3 4">CL_MEX2019</strain>
        <tissue evidence="3">Muscle</tissue>
    </source>
</reference>
<evidence type="ECO:0000259" key="2">
    <source>
        <dbReference type="Pfam" id="PF16064"/>
    </source>
</evidence>
<dbReference type="EMBL" id="JAHUTJ010058372">
    <property type="protein sequence ID" value="MED6287172.1"/>
    <property type="molecule type" value="Genomic_DNA"/>
</dbReference>
<protein>
    <recommendedName>
        <fullName evidence="2">DUF4806 domain-containing protein</fullName>
    </recommendedName>
</protein>
<dbReference type="PANTHER" id="PTHR34153">
    <property type="entry name" value="SI:CH211-262H13.3-RELATED-RELATED"/>
    <property type="match status" value="1"/>
</dbReference>
<sequence length="321" mass="35338">MEEIRSLPSAPKILHAFGPNPQANDSDQEAVLTTGKPWVHHTPRGRESPSLHQRGRHSPSLHHRKQVFSEPHHPISTPQTNLHTSLLRNILTNQEMMMDQMKIIFTTVQGLKSATEEAIGVEPNLLPLAHPQSVENLEERLRNSPDLKNQLKNALALKGGGNIKECVKRVMAATLTHALAKNMNMKGINGKISFQHLQVKEVVIGGYQVDIWCQYRNCSGPVQVHQCVHSWPMCGPPLANQIWATKGPSFFAVFGPSVPVSCASFLSSTLDSLPWLSVGLQTEFSEGSSSLLVDLLTRFSVGLLCVSVDVQTYFAAGPQHC</sequence>
<keyword evidence="4" id="KW-1185">Reference proteome</keyword>
<organism evidence="3 4">
    <name type="scientific">Characodon lateralis</name>
    <dbReference type="NCBI Taxonomy" id="208331"/>
    <lineage>
        <taxon>Eukaryota</taxon>
        <taxon>Metazoa</taxon>
        <taxon>Chordata</taxon>
        <taxon>Craniata</taxon>
        <taxon>Vertebrata</taxon>
        <taxon>Euteleostomi</taxon>
        <taxon>Actinopterygii</taxon>
        <taxon>Neopterygii</taxon>
        <taxon>Teleostei</taxon>
        <taxon>Neoteleostei</taxon>
        <taxon>Acanthomorphata</taxon>
        <taxon>Ovalentaria</taxon>
        <taxon>Atherinomorphae</taxon>
        <taxon>Cyprinodontiformes</taxon>
        <taxon>Goodeidae</taxon>
        <taxon>Characodon</taxon>
    </lineage>
</organism>
<accession>A0ABU7EIU3</accession>
<feature type="region of interest" description="Disordered" evidence="1">
    <location>
        <begin position="1"/>
        <end position="61"/>
    </location>
</feature>
<dbReference type="PANTHER" id="PTHR34153:SF2">
    <property type="entry name" value="SI:CH211-262H13.3-RELATED"/>
    <property type="match status" value="1"/>
</dbReference>
<evidence type="ECO:0000313" key="3">
    <source>
        <dbReference type="EMBL" id="MED6287172.1"/>
    </source>
</evidence>
<evidence type="ECO:0000256" key="1">
    <source>
        <dbReference type="SAM" id="MobiDB-lite"/>
    </source>
</evidence>
<feature type="domain" description="DUF4806" evidence="2">
    <location>
        <begin position="124"/>
        <end position="197"/>
    </location>
</feature>
<comment type="caution">
    <text evidence="3">The sequence shown here is derived from an EMBL/GenBank/DDBJ whole genome shotgun (WGS) entry which is preliminary data.</text>
</comment>
<evidence type="ECO:0000313" key="4">
    <source>
        <dbReference type="Proteomes" id="UP001352852"/>
    </source>
</evidence>
<gene>
    <name evidence="3" type="ORF">CHARACLAT_013648</name>
</gene>
<dbReference type="InterPro" id="IPR032071">
    <property type="entry name" value="DUF4806"/>
</dbReference>
<name>A0ABU7EIU3_9TELE</name>
<proteinExistence type="predicted"/>
<dbReference type="Proteomes" id="UP001352852">
    <property type="component" value="Unassembled WGS sequence"/>
</dbReference>
<dbReference type="Pfam" id="PF16064">
    <property type="entry name" value="DUF4806"/>
    <property type="match status" value="1"/>
</dbReference>